<dbReference type="Proteomes" id="UP000011885">
    <property type="component" value="Unassembled WGS sequence"/>
</dbReference>
<dbReference type="PATRIC" id="fig|1263870.3.peg.5658"/>
<comment type="caution">
    <text evidence="1">The sequence shown here is derived from an EMBL/GenBank/DDBJ whole genome shotgun (WGS) entry which is preliminary data.</text>
</comment>
<keyword evidence="2" id="KW-1185">Reference proteome</keyword>
<dbReference type="AlphaFoldDB" id="M5TW26"/>
<evidence type="ECO:0000313" key="1">
    <source>
        <dbReference type="EMBL" id="EMI53229.1"/>
    </source>
</evidence>
<accession>M5TW26</accession>
<gene>
    <name evidence="1" type="ORF">RSSM_05338</name>
</gene>
<name>M5TW26_9BACT</name>
<dbReference type="EMBL" id="ANOH01000368">
    <property type="protein sequence ID" value="EMI53229.1"/>
    <property type="molecule type" value="Genomic_DNA"/>
</dbReference>
<sequence>MAGLVSVPLWTLIVVYHERRGRHESISPGDFVCGRTFGHETG</sequence>
<evidence type="ECO:0000313" key="2">
    <source>
        <dbReference type="Proteomes" id="UP000011885"/>
    </source>
</evidence>
<reference evidence="1 2" key="1">
    <citation type="journal article" date="2013" name="Mar. Genomics">
        <title>Expression of sulfatases in Rhodopirellula baltica and the diversity of sulfatases in the genus Rhodopirellula.</title>
        <authorList>
            <person name="Wegner C.E."/>
            <person name="Richter-Heitmann T."/>
            <person name="Klindworth A."/>
            <person name="Klockow C."/>
            <person name="Richter M."/>
            <person name="Achstetter T."/>
            <person name="Glockner F.O."/>
            <person name="Harder J."/>
        </authorList>
    </citation>
    <scope>NUCLEOTIDE SEQUENCE [LARGE SCALE GENOMIC DNA]</scope>
    <source>
        <strain evidence="1 2">SM41</strain>
    </source>
</reference>
<proteinExistence type="predicted"/>
<protein>
    <submittedName>
        <fullName evidence="1">Uncharacterized protein</fullName>
    </submittedName>
</protein>
<organism evidence="1 2">
    <name type="scientific">Rhodopirellula sallentina SM41</name>
    <dbReference type="NCBI Taxonomy" id="1263870"/>
    <lineage>
        <taxon>Bacteria</taxon>
        <taxon>Pseudomonadati</taxon>
        <taxon>Planctomycetota</taxon>
        <taxon>Planctomycetia</taxon>
        <taxon>Pirellulales</taxon>
        <taxon>Pirellulaceae</taxon>
        <taxon>Rhodopirellula</taxon>
    </lineage>
</organism>